<keyword evidence="3" id="KW-0808">Transferase</keyword>
<evidence type="ECO:0000259" key="1">
    <source>
        <dbReference type="Pfam" id="PF00534"/>
    </source>
</evidence>
<keyword evidence="4" id="KW-1185">Reference proteome</keyword>
<feature type="domain" description="Glycosyltransferase subfamily 4-like N-terminal" evidence="2">
    <location>
        <begin position="14"/>
        <end position="183"/>
    </location>
</feature>
<dbReference type="PANTHER" id="PTHR45947:SF3">
    <property type="entry name" value="SULFOQUINOVOSYL TRANSFERASE SQD2"/>
    <property type="match status" value="1"/>
</dbReference>
<evidence type="ECO:0000313" key="4">
    <source>
        <dbReference type="Proteomes" id="UP000184301"/>
    </source>
</evidence>
<dbReference type="STRING" id="1121950.SAMN02745243_02547"/>
<protein>
    <submittedName>
        <fullName evidence="3">Glycosyltransferase involved in cell wall bisynthesis</fullName>
    </submittedName>
</protein>
<sequence length="457" mass="51152">MKVCLLNDSFPPVIDGVANVVMNYAKILQNQNLAEVLVGTPEYPGTDYSVYPYRVVPYQSFDTTKIVKGYRAGNPLDIKELGDMAEFEPDIIHSHCPVSSTVLARMLRARTDAPLVFTYHTKFDVDIAKAVKSRFIQRTAIEALVSNIEACDEVWVVSHGAGENLRSLGFEGDYRVVNNGVDFAKGRVDSAQVAQVTAGYDLPPDIPVFLFVGRIIKYKGLPLILDALAKLADSGQDFRMVFVGSGPDEEELKGKAREYGLFEKTDRSRPGACIFTGPVYDRDKLRAWNTRADLFLFPSTYDTNGIVVREAAACGLASVLIQGSCAAEGITHDRNGFIIEETAEAMCALLRDVCRDMPHVSQVGENAMNEIYISWDESVHEAHERYGQIIDAKKSGQMLRKSEMVAEHFREFTAELLEDTQEMLARPRRLFSDMRDNVSEAGGELRDEIREEFEKWF</sequence>
<dbReference type="OrthoDB" id="9802525at2"/>
<dbReference type="SUPFAM" id="SSF53756">
    <property type="entry name" value="UDP-Glycosyltransferase/glycogen phosphorylase"/>
    <property type="match status" value="1"/>
</dbReference>
<organism evidence="3 4">
    <name type="scientific">Hespellia stercorisuis DSM 15480</name>
    <dbReference type="NCBI Taxonomy" id="1121950"/>
    <lineage>
        <taxon>Bacteria</taxon>
        <taxon>Bacillati</taxon>
        <taxon>Bacillota</taxon>
        <taxon>Clostridia</taxon>
        <taxon>Lachnospirales</taxon>
        <taxon>Lachnospiraceae</taxon>
        <taxon>Hespellia</taxon>
    </lineage>
</organism>
<dbReference type="GO" id="GO:0016757">
    <property type="term" value="F:glycosyltransferase activity"/>
    <property type="evidence" value="ECO:0007669"/>
    <property type="project" value="InterPro"/>
</dbReference>
<dbReference type="RefSeq" id="WP_143160715.1">
    <property type="nucleotide sequence ID" value="NZ_FQZY01000038.1"/>
</dbReference>
<dbReference type="PANTHER" id="PTHR45947">
    <property type="entry name" value="SULFOQUINOVOSYL TRANSFERASE SQD2"/>
    <property type="match status" value="1"/>
</dbReference>
<dbReference type="Pfam" id="PF00534">
    <property type="entry name" value="Glycos_transf_1"/>
    <property type="match status" value="1"/>
</dbReference>
<gene>
    <name evidence="3" type="ORF">SAMN02745243_02547</name>
</gene>
<dbReference type="Gene3D" id="3.40.50.2000">
    <property type="entry name" value="Glycogen Phosphorylase B"/>
    <property type="match status" value="2"/>
</dbReference>
<dbReference type="AlphaFoldDB" id="A0A1M6QWS5"/>
<dbReference type="EMBL" id="FQZY01000038">
    <property type="protein sequence ID" value="SHK24732.1"/>
    <property type="molecule type" value="Genomic_DNA"/>
</dbReference>
<evidence type="ECO:0000259" key="2">
    <source>
        <dbReference type="Pfam" id="PF13439"/>
    </source>
</evidence>
<dbReference type="Pfam" id="PF13439">
    <property type="entry name" value="Glyco_transf_4"/>
    <property type="match status" value="1"/>
</dbReference>
<evidence type="ECO:0000313" key="3">
    <source>
        <dbReference type="EMBL" id="SHK24732.1"/>
    </source>
</evidence>
<dbReference type="InterPro" id="IPR050194">
    <property type="entry name" value="Glycosyltransferase_grp1"/>
</dbReference>
<dbReference type="InterPro" id="IPR001296">
    <property type="entry name" value="Glyco_trans_1"/>
</dbReference>
<feature type="domain" description="Glycosyl transferase family 1" evidence="1">
    <location>
        <begin position="203"/>
        <end position="367"/>
    </location>
</feature>
<dbReference type="InterPro" id="IPR028098">
    <property type="entry name" value="Glyco_trans_4-like_N"/>
</dbReference>
<reference evidence="3 4" key="1">
    <citation type="submission" date="2016-11" db="EMBL/GenBank/DDBJ databases">
        <authorList>
            <person name="Jaros S."/>
            <person name="Januszkiewicz K."/>
            <person name="Wedrychowicz H."/>
        </authorList>
    </citation>
    <scope>NUCLEOTIDE SEQUENCE [LARGE SCALE GENOMIC DNA]</scope>
    <source>
        <strain evidence="3 4">DSM 15480</strain>
    </source>
</reference>
<accession>A0A1M6QWS5</accession>
<name>A0A1M6QWS5_9FIRM</name>
<proteinExistence type="predicted"/>
<dbReference type="Proteomes" id="UP000184301">
    <property type="component" value="Unassembled WGS sequence"/>
</dbReference>